<dbReference type="Pfam" id="PF01571">
    <property type="entry name" value="GCV_T"/>
    <property type="match status" value="1"/>
</dbReference>
<dbReference type="SUPFAM" id="SSF103025">
    <property type="entry name" value="Folate-binding domain"/>
    <property type="match status" value="1"/>
</dbReference>
<dbReference type="InterPro" id="IPR006222">
    <property type="entry name" value="GCVT_N"/>
</dbReference>
<reference evidence="5 8" key="1">
    <citation type="submission" date="2014-02" db="EMBL/GenBank/DDBJ databases">
        <title>Comparative genomics and transcriptomics to identify genetic mechanisms underlying the emergence of carbapenem resistant Acinetobacter baumannii (CRAb).</title>
        <authorList>
            <person name="Harris A.D."/>
            <person name="Johnson K.J."/>
            <person name="George J."/>
            <person name="Shefchek K."/>
            <person name="Daugherty S.C."/>
            <person name="Parankush S."/>
            <person name="Sadzewicz L."/>
            <person name="Tallon L."/>
            <person name="Sengamalay N."/>
            <person name="Hazen T.H."/>
            <person name="Rasko D.A."/>
        </authorList>
    </citation>
    <scope>NUCLEOTIDE SEQUENCE [LARGE SCALE GENOMIC DNA]</scope>
    <source>
        <strain evidence="5 8">1295743</strain>
    </source>
</reference>
<dbReference type="EMBL" id="JEWH01000052">
    <property type="protein sequence ID" value="EXB04368.1"/>
    <property type="molecule type" value="Genomic_DNA"/>
</dbReference>
<dbReference type="RefSeq" id="WP_004704324.1">
    <property type="nucleotide sequence ID" value="NZ_JEWH01000039.1"/>
</dbReference>
<sequence>MGTLTSALATAVTDEYIHLQQPIHELYLRADAQCMHIFDLDAGDRIQFDLPEQQSIDLLIFNTEQQLKPELLQALQAESHLVANGARATHAQLNQASASSQRLKQQLAQHAIQPDWLEQALTLHSPGKNIFQASAAIQVIVLNTGLDMNVQQQYCIDEVPVTLFKAQPVHYYLPQPLAKPVQEILIPRASARTYSVKAGQWIQIIDLSGKQCSDFLAFDAQALAQGQELGLDAMATRTILGHATPAPGLHSKFFASDLQALAEVVQDTVGRHDMFLSACSPKFYNDSGYFGHISCTDNFNQVLQPFGIQSRNAWPAINLFYNTFVEPCGAISMAEPWSRPGDYVLLRAHRDLLCASSACPDDIDPSNGWVPTDILVRIYDQDQHFPRSQHYRIDPKELPRMTQASGFFPRIQALTSKISEYHGYWIANEYDGWGAKAEYLACRERVAMIDLSALRKFEITGPDAEAFMQYALTRNIRRLAVGEIAYSASCLETGGMVDDGTIFRMGENCFRWICGDEYSGTWLKQLAQQHGYKISIRNSSQHIHNIAVQGPHSRALLQQLIWTPEHQPSVEKLAWFHFTLGKLGGTDGIPVMVSRTGYTGELGFEVWCHPSHAEQLWDAVWQEGQQYNIAPLGFDALDLLRIEAGLIFAQHEFSAETNPYEAGIGFTVPMKTKEEDFIGKQAMKNQAPESRHKLMGLVLEGNEAVQHGDLVYVGRFPVGVVTSAANSPVLQQQIALCRLAPQYALTDTAVEVGQLDGLKKRLKAKVVELPFYDPQRLRVKS</sequence>
<evidence type="ECO:0000259" key="3">
    <source>
        <dbReference type="Pfam" id="PF08669"/>
    </source>
</evidence>
<evidence type="ECO:0000256" key="1">
    <source>
        <dbReference type="ARBA" id="ARBA00022576"/>
    </source>
</evidence>
<protein>
    <submittedName>
        <fullName evidence="5">Glycine cleavage T-C-terminal barrel domain protein</fullName>
    </submittedName>
</protein>
<dbReference type="Pfam" id="PF09347">
    <property type="entry name" value="DUF1989"/>
    <property type="match status" value="1"/>
</dbReference>
<proteinExistence type="predicted"/>
<organism evidence="5 8">
    <name type="scientific">Acinetobacter baumannii (strain 1295743)</name>
    <dbReference type="NCBI Taxonomy" id="1310613"/>
    <lineage>
        <taxon>Bacteria</taxon>
        <taxon>Pseudomonadati</taxon>
        <taxon>Pseudomonadota</taxon>
        <taxon>Gammaproteobacteria</taxon>
        <taxon>Moraxellales</taxon>
        <taxon>Moraxellaceae</taxon>
        <taxon>Acinetobacter</taxon>
        <taxon>Acinetobacter calcoaceticus/baumannii complex</taxon>
    </lineage>
</organism>
<dbReference type="Pfam" id="PF08669">
    <property type="entry name" value="GCV_T_C"/>
    <property type="match status" value="1"/>
</dbReference>
<dbReference type="InterPro" id="IPR018959">
    <property type="entry name" value="DUF1989"/>
</dbReference>
<dbReference type="PANTHER" id="PTHR43757">
    <property type="entry name" value="AMINOMETHYLTRANSFERASE"/>
    <property type="match status" value="1"/>
</dbReference>
<evidence type="ECO:0000313" key="5">
    <source>
        <dbReference type="EMBL" id="EXB04343.1"/>
    </source>
</evidence>
<dbReference type="InterPro" id="IPR029043">
    <property type="entry name" value="GcvT/YgfZ_C"/>
</dbReference>
<keyword evidence="1" id="KW-0032">Aminotransferase</keyword>
<dbReference type="InterPro" id="IPR027266">
    <property type="entry name" value="TrmE/GcvT-like"/>
</dbReference>
<dbReference type="AlphaFoldDB" id="A0A009IKM5"/>
<evidence type="ECO:0000313" key="8">
    <source>
        <dbReference type="Proteomes" id="UP000020595"/>
    </source>
</evidence>
<evidence type="ECO:0000259" key="4">
    <source>
        <dbReference type="Pfam" id="PF09347"/>
    </source>
</evidence>
<evidence type="ECO:0000313" key="6">
    <source>
        <dbReference type="EMBL" id="EXB04368.1"/>
    </source>
</evidence>
<evidence type="ECO:0000313" key="7">
    <source>
        <dbReference type="EMBL" id="EXB04815.1"/>
    </source>
</evidence>
<feature type="domain" description="DUF1989" evidence="4">
    <location>
        <begin position="186"/>
        <end position="353"/>
    </location>
</feature>
<dbReference type="PATRIC" id="fig|1310613.3.peg.2710"/>
<dbReference type="GO" id="GO:0008483">
    <property type="term" value="F:transaminase activity"/>
    <property type="evidence" value="ECO:0007669"/>
    <property type="project" value="UniProtKB-KW"/>
</dbReference>
<keyword evidence="1" id="KW-0808">Transferase</keyword>
<dbReference type="InterPro" id="IPR028896">
    <property type="entry name" value="GcvT/YgfZ/DmdA"/>
</dbReference>
<accession>A0A009IKM5</accession>
<dbReference type="EMBL" id="JEWH01000039">
    <property type="protein sequence ID" value="EXB04815.1"/>
    <property type="molecule type" value="Genomic_DNA"/>
</dbReference>
<name>A0A009IKM5_ACIB9</name>
<feature type="domain" description="GCVT N-terminal" evidence="2">
    <location>
        <begin position="410"/>
        <end position="671"/>
    </location>
</feature>
<dbReference type="InterPro" id="IPR013977">
    <property type="entry name" value="GcvT_C"/>
</dbReference>
<comment type="caution">
    <text evidence="5">The sequence shown here is derived from an EMBL/GenBank/DDBJ whole genome shotgun (WGS) entry which is preliminary data.</text>
</comment>
<feature type="domain" description="Aminomethyltransferase C-terminal" evidence="3">
    <location>
        <begin position="693"/>
        <end position="773"/>
    </location>
</feature>
<dbReference type="SUPFAM" id="SSF101790">
    <property type="entry name" value="Aminomethyltransferase beta-barrel domain"/>
    <property type="match status" value="1"/>
</dbReference>
<evidence type="ECO:0000259" key="2">
    <source>
        <dbReference type="Pfam" id="PF01571"/>
    </source>
</evidence>
<gene>
    <name evidence="7" type="ORF">J512_2814</name>
    <name evidence="5" type="ORF">J512_3212</name>
    <name evidence="6" type="ORF">J512_3237</name>
</gene>
<dbReference type="PANTHER" id="PTHR43757:SF2">
    <property type="entry name" value="AMINOMETHYLTRANSFERASE, MITOCHONDRIAL"/>
    <property type="match status" value="1"/>
</dbReference>
<dbReference type="Proteomes" id="UP000020595">
    <property type="component" value="Unassembled WGS sequence"/>
</dbReference>
<dbReference type="Gene3D" id="3.30.1360.120">
    <property type="entry name" value="Probable tRNA modification gtpase trme, domain 1"/>
    <property type="match status" value="1"/>
</dbReference>
<dbReference type="EMBL" id="JEWH01000052">
    <property type="protein sequence ID" value="EXB04343.1"/>
    <property type="molecule type" value="Genomic_DNA"/>
</dbReference>